<evidence type="ECO:0000256" key="1">
    <source>
        <dbReference type="ARBA" id="ARBA00008950"/>
    </source>
</evidence>
<keyword evidence="2" id="KW-0479">Metal-binding</keyword>
<dbReference type="InterPro" id="IPR029052">
    <property type="entry name" value="Metallo-depent_PP-like"/>
</dbReference>
<gene>
    <name evidence="4" type="ORF">JN12_01834</name>
</gene>
<protein>
    <recommendedName>
        <fullName evidence="2">Phosphoesterase</fullName>
        <ecNumber evidence="2">3.1.4.-</ecNumber>
    </recommendedName>
</protein>
<evidence type="ECO:0000259" key="3">
    <source>
        <dbReference type="Pfam" id="PF12850"/>
    </source>
</evidence>
<dbReference type="InterPro" id="IPR000979">
    <property type="entry name" value="Phosphodiesterase_MJ0936/Vps29"/>
</dbReference>
<dbReference type="GO" id="GO:0016787">
    <property type="term" value="F:hydrolase activity"/>
    <property type="evidence" value="ECO:0007669"/>
    <property type="project" value="UniProtKB-UniRule"/>
</dbReference>
<dbReference type="InterPro" id="IPR024654">
    <property type="entry name" value="Calcineurin-like_PHP_lpxH"/>
</dbReference>
<evidence type="ECO:0000256" key="2">
    <source>
        <dbReference type="RuleBase" id="RU362039"/>
    </source>
</evidence>
<dbReference type="NCBIfam" id="TIGR00040">
    <property type="entry name" value="yfcE"/>
    <property type="match status" value="1"/>
</dbReference>
<dbReference type="PANTHER" id="PTHR11124">
    <property type="entry name" value="VACUOLAR SORTING PROTEIN VPS29"/>
    <property type="match status" value="1"/>
</dbReference>
<dbReference type="SUPFAM" id="SSF56300">
    <property type="entry name" value="Metallo-dependent phosphatases"/>
    <property type="match status" value="1"/>
</dbReference>
<dbReference type="Gene3D" id="3.60.21.10">
    <property type="match status" value="1"/>
</dbReference>
<comment type="caution">
    <text evidence="4">The sequence shown here is derived from an EMBL/GenBank/DDBJ whole genome shotgun (WGS) entry which is preliminary data.</text>
</comment>
<proteinExistence type="inferred from homology"/>
<sequence length="161" mass="17164">MRIIIFSDTHGNYARAVKAVNEAGPVDLVIHLGDEYEDGVLVGQFCQLPVLAVPGNCDTGCAEPRLRTATMAGKRILITHGDSYGVKNGLHHLIKKSLSERADIVLFGHTHQSMVQQTDGMLLVNPGTLQYRVATPSYAILDIAGGTASAAIIALDPDETA</sequence>
<evidence type="ECO:0000313" key="5">
    <source>
        <dbReference type="Proteomes" id="UP000319449"/>
    </source>
</evidence>
<feature type="domain" description="Calcineurin-like phosphoesterase" evidence="3">
    <location>
        <begin position="1"/>
        <end position="144"/>
    </location>
</feature>
<organism evidence="4 5">
    <name type="scientific">Geobacter argillaceus</name>
    <dbReference type="NCBI Taxonomy" id="345631"/>
    <lineage>
        <taxon>Bacteria</taxon>
        <taxon>Pseudomonadati</taxon>
        <taxon>Thermodesulfobacteriota</taxon>
        <taxon>Desulfuromonadia</taxon>
        <taxon>Geobacterales</taxon>
        <taxon>Geobacteraceae</taxon>
        <taxon>Geobacter</taxon>
    </lineage>
</organism>
<dbReference type="Proteomes" id="UP000319449">
    <property type="component" value="Unassembled WGS sequence"/>
</dbReference>
<reference evidence="4 5" key="1">
    <citation type="submission" date="2019-07" db="EMBL/GenBank/DDBJ databases">
        <title>Genomic Encyclopedia of Archaeal and Bacterial Type Strains, Phase II (KMG-II): from individual species to whole genera.</title>
        <authorList>
            <person name="Goeker M."/>
        </authorList>
    </citation>
    <scope>NUCLEOTIDE SEQUENCE [LARGE SCALE GENOMIC DNA]</scope>
    <source>
        <strain evidence="4 5">ATCC BAA-1139</strain>
    </source>
</reference>
<accession>A0A562VNF6</accession>
<dbReference type="EMBL" id="VLLN01000009">
    <property type="protein sequence ID" value="TWJ19418.1"/>
    <property type="molecule type" value="Genomic_DNA"/>
</dbReference>
<name>A0A562VNF6_9BACT</name>
<dbReference type="GO" id="GO:0046872">
    <property type="term" value="F:metal ion binding"/>
    <property type="evidence" value="ECO:0007669"/>
    <property type="project" value="UniProtKB-KW"/>
</dbReference>
<keyword evidence="5" id="KW-1185">Reference proteome</keyword>
<dbReference type="EC" id="3.1.4.-" evidence="2"/>
<evidence type="ECO:0000313" key="4">
    <source>
        <dbReference type="EMBL" id="TWJ19418.1"/>
    </source>
</evidence>
<comment type="similarity">
    <text evidence="1 2">Belongs to the metallophosphoesterase superfamily. YfcE family.</text>
</comment>
<dbReference type="AlphaFoldDB" id="A0A562VNF6"/>
<dbReference type="Pfam" id="PF12850">
    <property type="entry name" value="Metallophos_2"/>
    <property type="match status" value="1"/>
</dbReference>
<comment type="cofactor">
    <cofactor evidence="2">
        <name>a divalent metal cation</name>
        <dbReference type="ChEBI" id="CHEBI:60240"/>
    </cofactor>
</comment>